<reference evidence="7 8" key="1">
    <citation type="journal article" date="2010" name="Nature">
        <title>The genome of a songbird.</title>
        <authorList>
            <person name="Warren W.C."/>
            <person name="Clayton D.F."/>
            <person name="Ellegren H."/>
            <person name="Arnold A.P."/>
            <person name="Hillier L.W."/>
            <person name="Kunstner A."/>
            <person name="Searle S."/>
            <person name="White S."/>
            <person name="Vilella A.J."/>
            <person name="Fairley S."/>
            <person name="Heger A."/>
            <person name="Kong L."/>
            <person name="Ponting C.P."/>
            <person name="Jarvis E.D."/>
            <person name="Mello C.V."/>
            <person name="Minx P."/>
            <person name="Lovell P."/>
            <person name="Velho T.A."/>
            <person name="Ferris M."/>
            <person name="Balakrishnan C.N."/>
            <person name="Sinha S."/>
            <person name="Blatti C."/>
            <person name="London S.E."/>
            <person name="Li Y."/>
            <person name="Lin Y.C."/>
            <person name="George J."/>
            <person name="Sweedler J."/>
            <person name="Southey B."/>
            <person name="Gunaratne P."/>
            <person name="Watson M."/>
            <person name="Nam K."/>
            <person name="Backstrom N."/>
            <person name="Smeds L."/>
            <person name="Nabholz B."/>
            <person name="Itoh Y."/>
            <person name="Whitney O."/>
            <person name="Pfenning A.R."/>
            <person name="Howard J."/>
            <person name="Volker M."/>
            <person name="Skinner B.M."/>
            <person name="Griffin D.K."/>
            <person name="Ye L."/>
            <person name="McLaren W.M."/>
            <person name="Flicek P."/>
            <person name="Quesada V."/>
            <person name="Velasco G."/>
            <person name="Lopez-Otin C."/>
            <person name="Puente X.S."/>
            <person name="Olender T."/>
            <person name="Lancet D."/>
            <person name="Smit A.F."/>
            <person name="Hubley R."/>
            <person name="Konkel M.K."/>
            <person name="Walker J.A."/>
            <person name="Batzer M.A."/>
            <person name="Gu W."/>
            <person name="Pollock D.D."/>
            <person name="Chen L."/>
            <person name="Cheng Z."/>
            <person name="Eichler E.E."/>
            <person name="Stapley J."/>
            <person name="Slate J."/>
            <person name="Ekblom R."/>
            <person name="Birkhead T."/>
            <person name="Burke T."/>
            <person name="Burt D."/>
            <person name="Scharff C."/>
            <person name="Adam I."/>
            <person name="Richard H."/>
            <person name="Sultan M."/>
            <person name="Soldatov A."/>
            <person name="Lehrach H."/>
            <person name="Edwards S.V."/>
            <person name="Yang S.P."/>
            <person name="Li X."/>
            <person name="Graves T."/>
            <person name="Fulton L."/>
            <person name="Nelson J."/>
            <person name="Chinwalla A."/>
            <person name="Hou S."/>
            <person name="Mardis E.R."/>
            <person name="Wilson R.K."/>
        </authorList>
    </citation>
    <scope>NUCLEOTIDE SEQUENCE [LARGE SCALE GENOMIC DNA]</scope>
</reference>
<evidence type="ECO:0000256" key="1">
    <source>
        <dbReference type="ARBA" id="ARBA00004141"/>
    </source>
</evidence>
<organism evidence="7 8">
    <name type="scientific">Taeniopygia guttata</name>
    <name type="common">Zebra finch</name>
    <name type="synonym">Poephila guttata</name>
    <dbReference type="NCBI Taxonomy" id="59729"/>
    <lineage>
        <taxon>Eukaryota</taxon>
        <taxon>Metazoa</taxon>
        <taxon>Chordata</taxon>
        <taxon>Craniata</taxon>
        <taxon>Vertebrata</taxon>
        <taxon>Euteleostomi</taxon>
        <taxon>Archelosauria</taxon>
        <taxon>Archosauria</taxon>
        <taxon>Dinosauria</taxon>
        <taxon>Saurischia</taxon>
        <taxon>Theropoda</taxon>
        <taxon>Coelurosauria</taxon>
        <taxon>Aves</taxon>
        <taxon>Neognathae</taxon>
        <taxon>Neoaves</taxon>
        <taxon>Telluraves</taxon>
        <taxon>Australaves</taxon>
        <taxon>Passeriformes</taxon>
        <taxon>Passeroidea</taxon>
        <taxon>Estrildidae</taxon>
        <taxon>Estrildinae</taxon>
        <taxon>Taeniopygia</taxon>
    </lineage>
</organism>
<protein>
    <recommendedName>
        <fullName evidence="9">MPV17 mitochondrial inner membrane protein like 2</fullName>
    </recommendedName>
</protein>
<keyword evidence="5" id="KW-0472">Membrane</keyword>
<reference evidence="7" key="2">
    <citation type="submission" date="2025-08" db="UniProtKB">
        <authorList>
            <consortium name="Ensembl"/>
        </authorList>
    </citation>
    <scope>IDENTIFICATION</scope>
</reference>
<keyword evidence="3" id="KW-0812">Transmembrane</keyword>
<keyword evidence="8" id="KW-1185">Reference proteome</keyword>
<feature type="chain" id="PRO_5025422680" description="MPV17 mitochondrial inner membrane protein like 2" evidence="6">
    <location>
        <begin position="26"/>
        <end position="159"/>
    </location>
</feature>
<evidence type="ECO:0000256" key="5">
    <source>
        <dbReference type="ARBA" id="ARBA00023136"/>
    </source>
</evidence>
<dbReference type="Pfam" id="PF04117">
    <property type="entry name" value="Mpv17_PMP22"/>
    <property type="match status" value="1"/>
</dbReference>
<evidence type="ECO:0000256" key="4">
    <source>
        <dbReference type="ARBA" id="ARBA00022989"/>
    </source>
</evidence>
<evidence type="ECO:0000313" key="7">
    <source>
        <dbReference type="Ensembl" id="ENSTGUP00000030856.1"/>
    </source>
</evidence>
<keyword evidence="6" id="KW-0732">Signal</keyword>
<dbReference type="GO" id="GO:0016020">
    <property type="term" value="C:membrane"/>
    <property type="evidence" value="ECO:0007669"/>
    <property type="project" value="UniProtKB-SubCell"/>
</dbReference>
<accession>A0A674H8C1</accession>
<proteinExistence type="inferred from homology"/>
<dbReference type="Proteomes" id="UP000007754">
    <property type="component" value="Chromosome 28"/>
</dbReference>
<evidence type="ECO:0000256" key="2">
    <source>
        <dbReference type="ARBA" id="ARBA00006824"/>
    </source>
</evidence>
<evidence type="ECO:0000256" key="3">
    <source>
        <dbReference type="ARBA" id="ARBA00022692"/>
    </source>
</evidence>
<sequence length="159" mass="17170">PGAVPWRRMLRALLACGGLLAAGTACSSGCQQLPWESIPSLPGGTPCPNPRAAVAGRMFVVGCSLGRRCISVPVAGRGVPRPRRALPQDGAEKVLLTSWWASPSLGAWYFVGTWHRSRLERVAGAQILNFLFVPPAYRVFYVNVVTLGWDTYLSYLNTG</sequence>
<comment type="subcellular location">
    <subcellularLocation>
        <location evidence="1">Membrane</location>
        <topology evidence="1">Multi-pass membrane protein</topology>
    </subcellularLocation>
</comment>
<evidence type="ECO:0000313" key="8">
    <source>
        <dbReference type="Proteomes" id="UP000007754"/>
    </source>
</evidence>
<evidence type="ECO:0008006" key="9">
    <source>
        <dbReference type="Google" id="ProtNLM"/>
    </source>
</evidence>
<comment type="similarity">
    <text evidence="2">Belongs to the peroxisomal membrane protein PXMP2/4 family.</text>
</comment>
<dbReference type="Ensembl" id="ENSTGUT00000025001.1">
    <property type="protein sequence ID" value="ENSTGUP00000030856.1"/>
    <property type="gene ID" value="ENSTGUG00000028884.1"/>
</dbReference>
<keyword evidence="4" id="KW-1133">Transmembrane helix</keyword>
<dbReference type="InterPro" id="IPR007248">
    <property type="entry name" value="Mpv17_PMP22"/>
</dbReference>
<feature type="signal peptide" evidence="6">
    <location>
        <begin position="1"/>
        <end position="25"/>
    </location>
</feature>
<reference evidence="7" key="3">
    <citation type="submission" date="2025-09" db="UniProtKB">
        <authorList>
            <consortium name="Ensembl"/>
        </authorList>
    </citation>
    <scope>IDENTIFICATION</scope>
</reference>
<dbReference type="AlphaFoldDB" id="A0A674H8C1"/>
<name>A0A674H8C1_TAEGU</name>
<evidence type="ECO:0000256" key="6">
    <source>
        <dbReference type="SAM" id="SignalP"/>
    </source>
</evidence>